<evidence type="ECO:0000313" key="1">
    <source>
        <dbReference type="EMBL" id="EMF97522.1"/>
    </source>
</evidence>
<proteinExistence type="predicted"/>
<accession>M3F6E4</accession>
<dbReference type="EMBL" id="AKWO02000110">
    <property type="protein sequence ID" value="EMF97522.1"/>
    <property type="molecule type" value="Genomic_DNA"/>
</dbReference>
<sequence>MWNIKRKNKSSTGAGSRSDRFISDIKKVNGKLFLFLSFLL</sequence>
<organism evidence="1 2">
    <name type="scientific">Leptospira borgpetersenii str. 200701203</name>
    <dbReference type="NCBI Taxonomy" id="1193007"/>
    <lineage>
        <taxon>Bacteria</taxon>
        <taxon>Pseudomonadati</taxon>
        <taxon>Spirochaetota</taxon>
        <taxon>Spirochaetia</taxon>
        <taxon>Leptospirales</taxon>
        <taxon>Leptospiraceae</taxon>
        <taxon>Leptospira</taxon>
    </lineage>
</organism>
<protein>
    <submittedName>
        <fullName evidence="1">Uncharacterized protein</fullName>
    </submittedName>
</protein>
<gene>
    <name evidence="1" type="ORF">LEP1GSC123_1578</name>
</gene>
<dbReference type="AlphaFoldDB" id="M3F6E4"/>
<evidence type="ECO:0000313" key="2">
    <source>
        <dbReference type="Proteomes" id="UP000011783"/>
    </source>
</evidence>
<name>M3F6E4_LEPBO</name>
<dbReference type="Proteomes" id="UP000011783">
    <property type="component" value="Unassembled WGS sequence"/>
</dbReference>
<dbReference type="BioCyc" id="LBOR1193007:G11KN-3175-MONOMER"/>
<comment type="caution">
    <text evidence="1">The sequence shown here is derived from an EMBL/GenBank/DDBJ whole genome shotgun (WGS) entry which is preliminary data.</text>
</comment>
<reference evidence="1 2" key="1">
    <citation type="submission" date="2013-01" db="EMBL/GenBank/DDBJ databases">
        <authorList>
            <person name="Harkins D.M."/>
            <person name="Durkin A.S."/>
            <person name="Brinkac L.M."/>
            <person name="Haft D.H."/>
            <person name="Selengut J.D."/>
            <person name="Sanka R."/>
            <person name="DePew J."/>
            <person name="Purushe J."/>
            <person name="Picardeau M."/>
            <person name="Werts C."/>
            <person name="Goarant C."/>
            <person name="Vinetz J.M."/>
            <person name="Sutton G.G."/>
            <person name="Nierman W.C."/>
            <person name="Fouts D.E."/>
        </authorList>
    </citation>
    <scope>NUCLEOTIDE SEQUENCE [LARGE SCALE GENOMIC DNA]</scope>
    <source>
        <strain evidence="1 2">200701203</strain>
    </source>
</reference>